<sequence length="124" mass="13070">MELKKRSLGGLLLTLCLTAMYLIVGVGPANATGKFDYPGAISDVNVTFNGKDGGQARVDDEVKVTAKWNVPNEAQAGETFGMTLPKEFSNYGNGEFSVPDKETGETVANCKVTNDPAPVGPDPC</sequence>
<keyword evidence="4" id="KW-0732">Signal</keyword>
<dbReference type="SUPFAM" id="SSF49401">
    <property type="entry name" value="Bacterial adhesins"/>
    <property type="match status" value="1"/>
</dbReference>
<keyword evidence="3" id="KW-0964">Secreted</keyword>
<evidence type="ECO:0000256" key="3">
    <source>
        <dbReference type="ARBA" id="ARBA00022525"/>
    </source>
</evidence>
<proteinExistence type="predicted"/>
<dbReference type="AlphaFoldDB" id="A0A558GHX6"/>
<dbReference type="InterPro" id="IPR011252">
    <property type="entry name" value="Fibrogen-bd_dom1"/>
</dbReference>
<dbReference type="Pfam" id="PF17961">
    <property type="entry name" value="Big_8"/>
    <property type="match status" value="1"/>
</dbReference>
<organism evidence="7 8">
    <name type="scientific">Corynebacterium aurimucosum</name>
    <dbReference type="NCBI Taxonomy" id="169292"/>
    <lineage>
        <taxon>Bacteria</taxon>
        <taxon>Bacillati</taxon>
        <taxon>Actinomycetota</taxon>
        <taxon>Actinomycetes</taxon>
        <taxon>Mycobacteriales</taxon>
        <taxon>Corynebacteriaceae</taxon>
        <taxon>Corynebacterium</taxon>
    </lineage>
</organism>
<keyword evidence="2" id="KW-0134">Cell wall</keyword>
<comment type="subcellular location">
    <subcellularLocation>
        <location evidence="1">Secreted</location>
        <location evidence="1">Cell wall</location>
        <topology evidence="1">Peptidoglycan-anchor</topology>
    </subcellularLocation>
</comment>
<gene>
    <name evidence="7" type="ORF">FQK23_08205</name>
</gene>
<evidence type="ECO:0000313" key="7">
    <source>
        <dbReference type="EMBL" id="TVU56461.1"/>
    </source>
</evidence>
<evidence type="ECO:0000256" key="1">
    <source>
        <dbReference type="ARBA" id="ARBA00004168"/>
    </source>
</evidence>
<feature type="domain" description="SDR-like Ig" evidence="6">
    <location>
        <begin position="60"/>
        <end position="114"/>
    </location>
</feature>
<comment type="caution">
    <text evidence="7">The sequence shown here is derived from an EMBL/GenBank/DDBJ whole genome shotgun (WGS) entry which is preliminary data.</text>
</comment>
<evidence type="ECO:0000256" key="5">
    <source>
        <dbReference type="ARBA" id="ARBA00023088"/>
    </source>
</evidence>
<evidence type="ECO:0000259" key="6">
    <source>
        <dbReference type="Pfam" id="PF17961"/>
    </source>
</evidence>
<dbReference type="GO" id="GO:0007155">
    <property type="term" value="P:cell adhesion"/>
    <property type="evidence" value="ECO:0007669"/>
    <property type="project" value="InterPro"/>
</dbReference>
<accession>A0A558GHX6</accession>
<dbReference type="Gene3D" id="2.60.40.1280">
    <property type="match status" value="1"/>
</dbReference>
<evidence type="ECO:0000256" key="4">
    <source>
        <dbReference type="ARBA" id="ARBA00022729"/>
    </source>
</evidence>
<evidence type="ECO:0000313" key="8">
    <source>
        <dbReference type="Proteomes" id="UP000320531"/>
    </source>
</evidence>
<evidence type="ECO:0000256" key="2">
    <source>
        <dbReference type="ARBA" id="ARBA00022512"/>
    </source>
</evidence>
<protein>
    <recommendedName>
        <fullName evidence="6">SDR-like Ig domain-containing protein</fullName>
    </recommendedName>
</protein>
<name>A0A558GHX6_9CORY</name>
<reference evidence="7 8" key="1">
    <citation type="submission" date="2019-07" db="EMBL/GenBank/DDBJ databases">
        <title>Draft genome of C. aurimucosum strain 14-2523.</title>
        <authorList>
            <person name="Pacheco L.G.C."/>
            <person name="Aguiar E.R.G.R."/>
            <person name="Navas J."/>
            <person name="Santos C.S."/>
            <person name="Rocha D.J.P.G."/>
        </authorList>
    </citation>
    <scope>NUCLEOTIDE SEQUENCE [LARGE SCALE GENOMIC DNA]</scope>
    <source>
        <strain evidence="7 8">14-2523</strain>
    </source>
</reference>
<keyword evidence="5" id="KW-0572">Peptidoglycan-anchor</keyword>
<dbReference type="EMBL" id="VMTY01000025">
    <property type="protein sequence ID" value="TVU56461.1"/>
    <property type="molecule type" value="Genomic_DNA"/>
</dbReference>
<dbReference type="InterPro" id="IPR008966">
    <property type="entry name" value="Adhesion_dom_sf"/>
</dbReference>
<dbReference type="InterPro" id="IPR041171">
    <property type="entry name" value="SDR_Ig"/>
</dbReference>
<dbReference type="Proteomes" id="UP000320531">
    <property type="component" value="Unassembled WGS sequence"/>
</dbReference>